<dbReference type="SUPFAM" id="SSF55073">
    <property type="entry name" value="Nucleotide cyclase"/>
    <property type="match status" value="1"/>
</dbReference>
<dbReference type="InterPro" id="IPR000700">
    <property type="entry name" value="PAS-assoc_C"/>
</dbReference>
<dbReference type="InterPro" id="IPR001610">
    <property type="entry name" value="PAC"/>
</dbReference>
<dbReference type="SMART" id="SM00052">
    <property type="entry name" value="EAL"/>
    <property type="match status" value="1"/>
</dbReference>
<dbReference type="InterPro" id="IPR029787">
    <property type="entry name" value="Nucleotide_cyclase"/>
</dbReference>
<dbReference type="SUPFAM" id="SSF141868">
    <property type="entry name" value="EAL domain-like"/>
    <property type="match status" value="1"/>
</dbReference>
<dbReference type="Gene3D" id="3.30.70.270">
    <property type="match status" value="1"/>
</dbReference>
<feature type="region of interest" description="Disordered" evidence="2">
    <location>
        <begin position="1"/>
        <end position="25"/>
    </location>
</feature>
<evidence type="ECO:0000259" key="5">
    <source>
        <dbReference type="PROSITE" id="PS50883"/>
    </source>
</evidence>
<dbReference type="SMART" id="SM00086">
    <property type="entry name" value="PAC"/>
    <property type="match status" value="1"/>
</dbReference>
<dbReference type="SUPFAM" id="SSF55785">
    <property type="entry name" value="PYP-like sensor domain (PAS domain)"/>
    <property type="match status" value="1"/>
</dbReference>
<protein>
    <recommendedName>
        <fullName evidence="9">Two-component system response regulator</fullName>
    </recommendedName>
</protein>
<dbReference type="OrthoDB" id="9813903at2"/>
<dbReference type="InterPro" id="IPR013655">
    <property type="entry name" value="PAS_fold_3"/>
</dbReference>
<dbReference type="InterPro" id="IPR000014">
    <property type="entry name" value="PAS"/>
</dbReference>
<gene>
    <name evidence="7" type="ORF">CGK74_01745</name>
</gene>
<dbReference type="Proteomes" id="UP000215181">
    <property type="component" value="Unassembled WGS sequence"/>
</dbReference>
<dbReference type="PROSITE" id="PS50883">
    <property type="entry name" value="EAL"/>
    <property type="match status" value="1"/>
</dbReference>
<dbReference type="PROSITE" id="PS50110">
    <property type="entry name" value="RESPONSE_REGULATORY"/>
    <property type="match status" value="1"/>
</dbReference>
<proteinExistence type="predicted"/>
<organism evidence="7 8">
    <name type="scientific">Thauera propionica</name>
    <dbReference type="NCBI Taxonomy" id="2019431"/>
    <lineage>
        <taxon>Bacteria</taxon>
        <taxon>Pseudomonadati</taxon>
        <taxon>Pseudomonadota</taxon>
        <taxon>Betaproteobacteria</taxon>
        <taxon>Rhodocyclales</taxon>
        <taxon>Zoogloeaceae</taxon>
        <taxon>Thauera</taxon>
    </lineage>
</organism>
<dbReference type="InterPro" id="IPR035919">
    <property type="entry name" value="EAL_sf"/>
</dbReference>
<dbReference type="Gene3D" id="3.40.50.2300">
    <property type="match status" value="1"/>
</dbReference>
<dbReference type="InterPro" id="IPR011006">
    <property type="entry name" value="CheY-like_superfamily"/>
</dbReference>
<dbReference type="CDD" id="cd01948">
    <property type="entry name" value="EAL"/>
    <property type="match status" value="1"/>
</dbReference>
<evidence type="ECO:0000313" key="7">
    <source>
        <dbReference type="EMBL" id="OYD54959.1"/>
    </source>
</evidence>
<evidence type="ECO:0000313" key="8">
    <source>
        <dbReference type="Proteomes" id="UP000215181"/>
    </source>
</evidence>
<feature type="domain" description="EAL" evidence="5">
    <location>
        <begin position="472"/>
        <end position="726"/>
    </location>
</feature>
<dbReference type="SMART" id="SM00448">
    <property type="entry name" value="REC"/>
    <property type="match status" value="1"/>
</dbReference>
<evidence type="ECO:0000259" key="3">
    <source>
        <dbReference type="PROSITE" id="PS50110"/>
    </source>
</evidence>
<dbReference type="InterPro" id="IPR035965">
    <property type="entry name" value="PAS-like_dom_sf"/>
</dbReference>
<feature type="compositionally biased region" description="Basic residues" evidence="2">
    <location>
        <begin position="10"/>
        <end position="24"/>
    </location>
</feature>
<dbReference type="EMBL" id="NOIH01000003">
    <property type="protein sequence ID" value="OYD54959.1"/>
    <property type="molecule type" value="Genomic_DNA"/>
</dbReference>
<dbReference type="PANTHER" id="PTHR44757:SF2">
    <property type="entry name" value="BIOFILM ARCHITECTURE MAINTENANCE PROTEIN MBAA"/>
    <property type="match status" value="1"/>
</dbReference>
<dbReference type="InterPro" id="IPR001789">
    <property type="entry name" value="Sig_transdc_resp-reg_receiver"/>
</dbReference>
<name>A0A235F0Z0_9RHOO</name>
<accession>A0A235F0Z0</accession>
<feature type="modified residue" description="4-aspartylphosphate" evidence="1">
    <location>
        <position position="83"/>
    </location>
</feature>
<dbReference type="Pfam" id="PF00072">
    <property type="entry name" value="Response_reg"/>
    <property type="match status" value="1"/>
</dbReference>
<dbReference type="SMART" id="SM00267">
    <property type="entry name" value="GGDEF"/>
    <property type="match status" value="1"/>
</dbReference>
<dbReference type="CDD" id="cd00130">
    <property type="entry name" value="PAS"/>
    <property type="match status" value="1"/>
</dbReference>
<feature type="domain" description="PAC" evidence="4">
    <location>
        <begin position="237"/>
        <end position="289"/>
    </location>
</feature>
<dbReference type="Pfam" id="PF00563">
    <property type="entry name" value="EAL"/>
    <property type="match status" value="1"/>
</dbReference>
<comment type="caution">
    <text evidence="7">The sequence shown here is derived from an EMBL/GenBank/DDBJ whole genome shotgun (WGS) entry which is preliminary data.</text>
</comment>
<dbReference type="GO" id="GO:0000160">
    <property type="term" value="P:phosphorelay signal transduction system"/>
    <property type="evidence" value="ECO:0007669"/>
    <property type="project" value="InterPro"/>
</dbReference>
<dbReference type="PROSITE" id="PS50887">
    <property type="entry name" value="GGDEF"/>
    <property type="match status" value="1"/>
</dbReference>
<dbReference type="PANTHER" id="PTHR44757">
    <property type="entry name" value="DIGUANYLATE CYCLASE DGCP"/>
    <property type="match status" value="1"/>
</dbReference>
<dbReference type="NCBIfam" id="TIGR00254">
    <property type="entry name" value="GGDEF"/>
    <property type="match status" value="1"/>
</dbReference>
<dbReference type="InterPro" id="IPR043128">
    <property type="entry name" value="Rev_trsase/Diguanyl_cyclase"/>
</dbReference>
<feature type="domain" description="Response regulatory" evidence="3">
    <location>
        <begin position="34"/>
        <end position="150"/>
    </location>
</feature>
<keyword evidence="8" id="KW-1185">Reference proteome</keyword>
<evidence type="ECO:0000259" key="6">
    <source>
        <dbReference type="PROSITE" id="PS50887"/>
    </source>
</evidence>
<dbReference type="PROSITE" id="PS50113">
    <property type="entry name" value="PAC"/>
    <property type="match status" value="1"/>
</dbReference>
<dbReference type="AlphaFoldDB" id="A0A235F0Z0"/>
<dbReference type="Gene3D" id="3.20.20.450">
    <property type="entry name" value="EAL domain"/>
    <property type="match status" value="1"/>
</dbReference>
<dbReference type="SUPFAM" id="SSF52172">
    <property type="entry name" value="CheY-like"/>
    <property type="match status" value="1"/>
</dbReference>
<dbReference type="Gene3D" id="2.10.70.100">
    <property type="match status" value="1"/>
</dbReference>
<dbReference type="CDD" id="cd01949">
    <property type="entry name" value="GGDEF"/>
    <property type="match status" value="1"/>
</dbReference>
<reference evidence="7 8" key="1">
    <citation type="submission" date="2017-07" db="EMBL/GenBank/DDBJ databases">
        <title>Thauera sp. KNDSS-Mac4 genome sequence and assembly.</title>
        <authorList>
            <person name="Mayilraj S."/>
        </authorList>
    </citation>
    <scope>NUCLEOTIDE SEQUENCE [LARGE SCALE GENOMIC DNA]</scope>
    <source>
        <strain evidence="7 8">KNDSS-Mac4</strain>
    </source>
</reference>
<sequence>MRESSTSCKASRRPSRRSTRHSPTWRRSLPERARILIVDDDPVIRLLAGSALTDVGHEVVDAESAEAAIPLLDEARPDIVLLDLQMPGMGGLAFCAWLRTQPALARLPVLVMTALDDSGTIQNAFDAGASDFIAKPFNFSILAHRVRFLLSARDTLQALEASRRNLQEAQVITRLGSWELNRASGVALCSDELYTVLDVDPQEAPATVQRFMQGVHPDDLERVQQGITQAIERHEALDIIHRFLTRERQVRWIHLRVKFEYDADGQAVRSYGTVQDITAQRRIEERIDYLTRHDPVTGLANRARFTEALDERIAQHPAGTLSAVIHIDLDRYQRVNDSLGHEAGDALLLQVARRLAQALSGSARLPGETVPAATLARWGGDEFMVLLADLPSAHEASRVAQRLLGAIRRPFRSGDNEVMLDARAGIAIHPADGKSASELISASTAATHHAKSHDVRDLQFYSPDINTDARLQLQLEAELRAALASADGDGLLLYYQPKYDREGAICCAEALIRWQHPTLGLLPPSRFIPLAEETGLIIPLGEWVIRRACRQLREWGDAGLPIVGVALNLSASHFLDAGLLPLLVAETERCGVPQHLIELELTESMIMQDTEFVRAVLRDMHEYGFRLALDDFGMGYSSLSQLSFLPLDTLKIDRAFIQDMLSVPRQAAIVRGIIALAKGLGLEVVAEGVETLEQAEALRREGCDLVQGYLYARPLPADEFARRLIA</sequence>
<evidence type="ECO:0000256" key="2">
    <source>
        <dbReference type="SAM" id="MobiDB-lite"/>
    </source>
</evidence>
<evidence type="ECO:0008006" key="9">
    <source>
        <dbReference type="Google" id="ProtNLM"/>
    </source>
</evidence>
<feature type="domain" description="GGDEF" evidence="6">
    <location>
        <begin position="320"/>
        <end position="463"/>
    </location>
</feature>
<keyword evidence="1" id="KW-0597">Phosphoprotein</keyword>
<dbReference type="InterPro" id="IPR052155">
    <property type="entry name" value="Biofilm_reg_signaling"/>
</dbReference>
<dbReference type="InterPro" id="IPR001633">
    <property type="entry name" value="EAL_dom"/>
</dbReference>
<dbReference type="Gene3D" id="3.30.450.20">
    <property type="entry name" value="PAS domain"/>
    <property type="match status" value="1"/>
</dbReference>
<evidence type="ECO:0000256" key="1">
    <source>
        <dbReference type="PROSITE-ProRule" id="PRU00169"/>
    </source>
</evidence>
<dbReference type="InterPro" id="IPR000160">
    <property type="entry name" value="GGDEF_dom"/>
</dbReference>
<dbReference type="Pfam" id="PF08447">
    <property type="entry name" value="PAS_3"/>
    <property type="match status" value="1"/>
</dbReference>
<dbReference type="Pfam" id="PF00990">
    <property type="entry name" value="GGDEF"/>
    <property type="match status" value="1"/>
</dbReference>
<evidence type="ECO:0000259" key="4">
    <source>
        <dbReference type="PROSITE" id="PS50113"/>
    </source>
</evidence>